<name>A0A915CY65_9BILA</name>
<dbReference type="AlphaFoldDB" id="A0A915CY65"/>
<evidence type="ECO:0000259" key="1">
    <source>
        <dbReference type="Pfam" id="PF03959"/>
    </source>
</evidence>
<accession>A0A915CY65</accession>
<dbReference type="Gene3D" id="3.40.50.1820">
    <property type="entry name" value="alpha/beta hydrolase"/>
    <property type="match status" value="1"/>
</dbReference>
<evidence type="ECO:0000313" key="3">
    <source>
        <dbReference type="WBParaSite" id="jg13920"/>
    </source>
</evidence>
<keyword evidence="2" id="KW-1185">Reference proteome</keyword>
<dbReference type="Proteomes" id="UP000887574">
    <property type="component" value="Unplaced"/>
</dbReference>
<dbReference type="WBParaSite" id="jg13920">
    <property type="protein sequence ID" value="jg13920"/>
    <property type="gene ID" value="jg13920"/>
</dbReference>
<organism evidence="2 3">
    <name type="scientific">Ditylenchus dipsaci</name>
    <dbReference type="NCBI Taxonomy" id="166011"/>
    <lineage>
        <taxon>Eukaryota</taxon>
        <taxon>Metazoa</taxon>
        <taxon>Ecdysozoa</taxon>
        <taxon>Nematoda</taxon>
        <taxon>Chromadorea</taxon>
        <taxon>Rhabditida</taxon>
        <taxon>Tylenchina</taxon>
        <taxon>Tylenchomorpha</taxon>
        <taxon>Sphaerularioidea</taxon>
        <taxon>Anguinidae</taxon>
        <taxon>Anguininae</taxon>
        <taxon>Ditylenchus</taxon>
    </lineage>
</organism>
<protein>
    <submittedName>
        <fullName evidence="3">Serine hydrolase FSH domain-containing protein</fullName>
    </submittedName>
</protein>
<dbReference type="Pfam" id="PF03959">
    <property type="entry name" value="FSH1"/>
    <property type="match status" value="1"/>
</dbReference>
<sequence length="105" mass="11833">MAHLLLAFNSINKDAAANFKFVVLFSAFKSLSSVHQHLIDVRIVGIPSFHVYGETDEIVSCDRSKELAQSFNHPEAITIPPWKALRSPLNCFKKELLQFLNDFTG</sequence>
<feature type="domain" description="Serine hydrolase" evidence="1">
    <location>
        <begin position="8"/>
        <end position="77"/>
    </location>
</feature>
<reference evidence="3" key="1">
    <citation type="submission" date="2022-11" db="UniProtKB">
        <authorList>
            <consortium name="WormBaseParasite"/>
        </authorList>
    </citation>
    <scope>IDENTIFICATION</scope>
</reference>
<evidence type="ECO:0000313" key="2">
    <source>
        <dbReference type="Proteomes" id="UP000887574"/>
    </source>
</evidence>
<dbReference type="InterPro" id="IPR029058">
    <property type="entry name" value="AB_hydrolase_fold"/>
</dbReference>
<proteinExistence type="predicted"/>
<dbReference type="InterPro" id="IPR005645">
    <property type="entry name" value="FSH-like_dom"/>
</dbReference>